<dbReference type="Proteomes" id="UP001187192">
    <property type="component" value="Unassembled WGS sequence"/>
</dbReference>
<evidence type="ECO:0000259" key="1">
    <source>
        <dbReference type="Pfam" id="PF14576"/>
    </source>
</evidence>
<dbReference type="InterPro" id="IPR039299">
    <property type="entry name" value="SEOA"/>
</dbReference>
<reference evidence="2" key="1">
    <citation type="submission" date="2023-07" db="EMBL/GenBank/DDBJ databases">
        <title>draft genome sequence of fig (Ficus carica).</title>
        <authorList>
            <person name="Takahashi T."/>
            <person name="Nishimura K."/>
        </authorList>
    </citation>
    <scope>NUCLEOTIDE SEQUENCE</scope>
</reference>
<dbReference type="PANTHER" id="PTHR33232">
    <property type="entry name" value="PROTEIN SIEVE ELEMENT OCCLUSION B-LIKE"/>
    <property type="match status" value="1"/>
</dbReference>
<accession>A0AA88E8Z3</accession>
<feature type="domain" description="Sieve element occlusion N-terminal" evidence="1">
    <location>
        <begin position="25"/>
        <end position="230"/>
    </location>
</feature>
<dbReference type="PANTHER" id="PTHR33232:SF18">
    <property type="entry name" value="PROTEIN SIEVE ELEMENT OCCLUSION B-LIKE"/>
    <property type="match status" value="1"/>
</dbReference>
<dbReference type="InterPro" id="IPR027942">
    <property type="entry name" value="SEO_N"/>
</dbReference>
<comment type="caution">
    <text evidence="2">The sequence shown here is derived from an EMBL/GenBank/DDBJ whole genome shotgun (WGS) entry which is preliminary data.</text>
</comment>
<dbReference type="EMBL" id="BTGU01000631">
    <property type="protein sequence ID" value="GMN68500.1"/>
    <property type="molecule type" value="Genomic_DNA"/>
</dbReference>
<dbReference type="Pfam" id="PF14576">
    <property type="entry name" value="SEO_N"/>
    <property type="match status" value="1"/>
</dbReference>
<keyword evidence="3" id="KW-1185">Reference proteome</keyword>
<sequence>MVVIAEKLQPTDVKFNPFKVTDVNEITSQLLSTRIYVGEHQKFDYSSLFVIVQNILKGSTRIVNEIAQGGQQQYLETAGQEITPTLTNADFVVPSCKLKEILSKVPALMIMLCKKGGGPEIAHERTKSIFTLVSTYKLNAMAVLTLAAFAVKFGEFWLLASNYQSAAHDQELAKSLATLKRVPAFTRPSSLLQKSQQTTVQFKPISELLINIMKFIETMLKVEELAATYDPIGLSKDLTPYDDKICEILKEQNKWLNNLKQKKDKADRYDAILKIFEHETNIAEVNEIDAVLKKMERVFLFISDLTISAEYYQFHLEQIQKKIEGKLPRRREVAVQGIAHFGCDELERKVETYNAFQYINAAGMAAYLFDESSVKKKLITHEWLHNLIDGRGTTTATVK</sequence>
<organism evidence="2 3">
    <name type="scientific">Ficus carica</name>
    <name type="common">Common fig</name>
    <dbReference type="NCBI Taxonomy" id="3494"/>
    <lineage>
        <taxon>Eukaryota</taxon>
        <taxon>Viridiplantae</taxon>
        <taxon>Streptophyta</taxon>
        <taxon>Embryophyta</taxon>
        <taxon>Tracheophyta</taxon>
        <taxon>Spermatophyta</taxon>
        <taxon>Magnoliopsida</taxon>
        <taxon>eudicotyledons</taxon>
        <taxon>Gunneridae</taxon>
        <taxon>Pentapetalae</taxon>
        <taxon>rosids</taxon>
        <taxon>fabids</taxon>
        <taxon>Rosales</taxon>
        <taxon>Moraceae</taxon>
        <taxon>Ficeae</taxon>
        <taxon>Ficus</taxon>
    </lineage>
</organism>
<evidence type="ECO:0000313" key="2">
    <source>
        <dbReference type="EMBL" id="GMN68500.1"/>
    </source>
</evidence>
<dbReference type="Gramene" id="FCD_00030007-RA">
    <property type="protein sequence ID" value="FCD_00030007-RA:cds"/>
    <property type="gene ID" value="FCD_00030007"/>
</dbReference>
<dbReference type="AlphaFoldDB" id="A0AA88E8Z3"/>
<protein>
    <recommendedName>
        <fullName evidence="1">Sieve element occlusion N-terminal domain-containing protein</fullName>
    </recommendedName>
</protein>
<dbReference type="GO" id="GO:0010088">
    <property type="term" value="P:phloem development"/>
    <property type="evidence" value="ECO:0007669"/>
    <property type="project" value="InterPro"/>
</dbReference>
<gene>
    <name evidence="2" type="ORF">TIFTF001_037558</name>
</gene>
<evidence type="ECO:0000313" key="3">
    <source>
        <dbReference type="Proteomes" id="UP001187192"/>
    </source>
</evidence>
<proteinExistence type="predicted"/>
<name>A0AA88E8Z3_FICCA</name>